<evidence type="ECO:0000313" key="2">
    <source>
        <dbReference type="Proteomes" id="UP000005496"/>
    </source>
</evidence>
<dbReference type="RefSeq" id="WP_008871464.1">
    <property type="nucleotide sequence ID" value="NZ_ACJN02000003.1"/>
</dbReference>
<dbReference type="InterPro" id="IPR019089">
    <property type="entry name" value="Cas_GSU0054"/>
</dbReference>
<dbReference type="OrthoDB" id="9787885at2"/>
<reference evidence="1" key="1">
    <citation type="submission" date="2010-05" db="EMBL/GenBank/DDBJ databases">
        <title>The draft genome of Desulfonatronospira thiodismutans ASO3-1.</title>
        <authorList>
            <consortium name="US DOE Joint Genome Institute (JGI-PGF)"/>
            <person name="Lucas S."/>
            <person name="Copeland A."/>
            <person name="Lapidus A."/>
            <person name="Cheng J.-F."/>
            <person name="Bruce D."/>
            <person name="Goodwin L."/>
            <person name="Pitluck S."/>
            <person name="Chertkov O."/>
            <person name="Brettin T."/>
            <person name="Detter J.C."/>
            <person name="Han C."/>
            <person name="Land M.L."/>
            <person name="Hauser L."/>
            <person name="Kyrpides N."/>
            <person name="Mikhailova N."/>
            <person name="Muyzer G."/>
            <person name="Woyke T."/>
        </authorList>
    </citation>
    <scope>NUCLEOTIDE SEQUENCE [LARGE SCALE GENOMIC DNA]</scope>
    <source>
        <strain evidence="1">ASO3-1</strain>
    </source>
</reference>
<gene>
    <name evidence="1" type="ORF">Dthio_PD1456</name>
</gene>
<keyword evidence="2" id="KW-1185">Reference proteome</keyword>
<dbReference type="AlphaFoldDB" id="D6STU9"/>
<dbReference type="Proteomes" id="UP000005496">
    <property type="component" value="Unassembled WGS sequence"/>
</dbReference>
<dbReference type="EMBL" id="ACJN02000003">
    <property type="protein sequence ID" value="EFI34115.1"/>
    <property type="molecule type" value="Genomic_DNA"/>
</dbReference>
<dbReference type="NCBIfam" id="TIGR02165">
    <property type="entry name" value="cas5_6_GSU0054"/>
    <property type="match status" value="1"/>
</dbReference>
<dbReference type="eggNOG" id="ENOG502ZAU8">
    <property type="taxonomic scope" value="Bacteria"/>
</dbReference>
<proteinExistence type="predicted"/>
<protein>
    <submittedName>
        <fullName evidence="1">CRISPR-associated protein, GSU0054</fullName>
    </submittedName>
</protein>
<evidence type="ECO:0000313" key="1">
    <source>
        <dbReference type="EMBL" id="EFI34115.1"/>
    </source>
</evidence>
<accession>D6STU9</accession>
<name>D6STU9_9BACT</name>
<comment type="caution">
    <text evidence="1">The sequence shown here is derived from an EMBL/GenBank/DDBJ whole genome shotgun (WGS) entry which is preliminary data.</text>
</comment>
<organism evidence="1 2">
    <name type="scientific">Desulfonatronospira thiodismutans ASO3-1</name>
    <dbReference type="NCBI Taxonomy" id="555779"/>
    <lineage>
        <taxon>Bacteria</taxon>
        <taxon>Pseudomonadati</taxon>
        <taxon>Thermodesulfobacteriota</taxon>
        <taxon>Desulfovibrionia</taxon>
        <taxon>Desulfovibrionales</taxon>
        <taxon>Desulfonatronovibrionaceae</taxon>
        <taxon>Desulfonatronospira</taxon>
    </lineage>
</organism>
<sequence>MLALEFTFPAGRYHANPWGRNVNEGEAEWPPSPYRLARALIDIQKRRFPDWEQARIESVLQGLSGKPFYLLPQATTAHIRTYQSSNEKDVTKKQLIFDSFVALDKGDSLYMAFENSMQEQHLVDLGTLLEELNYLGRSESWVKVNIRDNVPSFSWDCLPSDSAGQSSVYEDEKIACVLPRSEYESLPVSSDLSWFEAICLSTRDLLNQGWAHPPALEWIDYSRKKSRLNRTIPSRAGFESRREYRLFKYEIHSRVRPMVQESIHFAERIRLKLMGIHRKIQGDDPGLVSSKFSGKSADGSPLEGHGHAFFLPLDEDHDGRIDSLVITAREPFDSSELMALDRLRSIWQSNGKPDASLILSSMREQPNFKLSRTWVSATPFVTTRHHRKGRGSYLDWLTQEILLECEYHGLPEPASVNWIQWTITGPKPLRWMEFARGKRDERPFRGHGCIIHFNTAVPGPFALGARCHFGLGLFQPVE</sequence>